<dbReference type="Proteomes" id="UP000196402">
    <property type="component" value="Chromosome 6"/>
</dbReference>
<keyword evidence="2" id="KW-0812">Transmembrane</keyword>
<feature type="signal peptide" evidence="3">
    <location>
        <begin position="1"/>
        <end position="27"/>
    </location>
</feature>
<proteinExistence type="predicted"/>
<dbReference type="VEuPathDB" id="PlasmoDB:PVPAM_060025900"/>
<accession>A0A1G4GUG9</accession>
<evidence type="ECO:0000256" key="1">
    <source>
        <dbReference type="SAM" id="MobiDB-lite"/>
    </source>
</evidence>
<dbReference type="VEuPathDB" id="PlasmoDB:PVW1_060021300"/>
<gene>
    <name evidence="4" type="ORF">PVT01_060021100</name>
</gene>
<dbReference type="eggNOG" id="ENOG502QX9J">
    <property type="taxonomic scope" value="Eukaryota"/>
</dbReference>
<evidence type="ECO:0000256" key="3">
    <source>
        <dbReference type="SAM" id="SignalP"/>
    </source>
</evidence>
<dbReference type="VEuPathDB" id="PlasmoDB:PVP01_0614800"/>
<name>A0A1G4GUG9_PLAVI</name>
<feature type="chain" id="PRO_5009234098" evidence="3">
    <location>
        <begin position="28"/>
        <end position="864"/>
    </location>
</feature>
<dbReference type="VEuPathDB" id="PlasmoDB:PVX_111240"/>
<feature type="compositionally biased region" description="Basic and acidic residues" evidence="1">
    <location>
        <begin position="825"/>
        <end position="835"/>
    </location>
</feature>
<feature type="transmembrane region" description="Helical" evidence="2">
    <location>
        <begin position="679"/>
        <end position="700"/>
    </location>
</feature>
<protein>
    <submittedName>
        <fullName evidence="4">Uncharacterized protein</fullName>
    </submittedName>
</protein>
<keyword evidence="2" id="KW-1133">Transmembrane helix</keyword>
<feature type="compositionally biased region" description="Basic and acidic residues" evidence="1">
    <location>
        <begin position="766"/>
        <end position="794"/>
    </location>
</feature>
<feature type="region of interest" description="Disordered" evidence="1">
    <location>
        <begin position="760"/>
        <end position="864"/>
    </location>
</feature>
<organism evidence="4 5">
    <name type="scientific">Plasmodium vivax</name>
    <name type="common">malaria parasite P. vivax</name>
    <dbReference type="NCBI Taxonomy" id="5855"/>
    <lineage>
        <taxon>Eukaryota</taxon>
        <taxon>Sar</taxon>
        <taxon>Alveolata</taxon>
        <taxon>Apicomplexa</taxon>
        <taxon>Aconoidasida</taxon>
        <taxon>Haemosporida</taxon>
        <taxon>Plasmodiidae</taxon>
        <taxon>Plasmodium</taxon>
        <taxon>Plasmodium (Plasmodium)</taxon>
    </lineage>
</organism>
<sequence>MKTHRLLQYVAVLYFVLTCLNRSHVRGAQNNRDGLAGLDDNALVAFLLLVQLEVPHFLEPLSKKEKYEKVIDGAIYLFTKEVAREGRAEEQRGYTLQDVRHVITGLNTLLNDIKSGNERYFTWMDLIANECWREADGCRALSTRSCALSVLNALPRKTLPVTCRSCVMYALNYALHSKLLFANLLQVQNCNEERNLKLIGLSKDVGLVREYRIYLNSLEAISAAKNVRSQVLILHIKNGSKLVDMLKTDGHERFIQVMSDALLEVIKKSIGTYTKHLKHDSSFSQNGETEIKLDGANLISLTINGYLYLDQTSGEILRLKDFGLFFAEDSLEQFVSMLTGGNLFLQVEMGTPGGGEVPQNGDPPLVGDPPQNGDPPQAGDPPQNSDPFPIGNLLTLIEFELALNSYLHLGANYFSKAELLMKRVFYAEGHNANGVFSYGANRNDRSDRSGRLEGLMVDNLLASAKGAKLRRAQQSGHLRGATRKNLFSGAPLNEHRKRIEEFKRTQLELMDDQTIFFIMLVKSLPENKYTQMKSVIVDLLTKPVYSKSLKGFSYNDGKKVNKELIEVLGESYNDPVNNLKRRTKHFGSRINKREIQAIEKLIQQGYKLTQIAFHNYSSIPLNSRKSIYSAVKMFSLFEHRVHYLTGWDAHILFSKRIYPEDMVEKNYNVYSYAQSGGNYWFIICCTVIPLLVIILSFLLYKYLFHDKLKFSFLFRNRKNKKRSNGSSGGAHKYYRHLSGGVNLSSARRQHADRAELQHLLRRRNRRAEMKEKQRGKYRAKGGEKNGEKNREKQGKKNSSSSSAKTDAKVDRTGRAHRPTGSAHGNEADGRNKLAEATHPGTTKKRETKSSDFFMEEIQPNYDFE</sequence>
<evidence type="ECO:0000256" key="2">
    <source>
        <dbReference type="SAM" id="Phobius"/>
    </source>
</evidence>
<keyword evidence="3" id="KW-0732">Signal</keyword>
<evidence type="ECO:0000313" key="5">
    <source>
        <dbReference type="Proteomes" id="UP000196402"/>
    </source>
</evidence>
<feature type="region of interest" description="Disordered" evidence="1">
    <location>
        <begin position="349"/>
        <end position="387"/>
    </location>
</feature>
<dbReference type="AlphaFoldDB" id="A0A1G4GUG9"/>
<dbReference type="EMBL" id="LT615244">
    <property type="protein sequence ID" value="SCO66235.1"/>
    <property type="molecule type" value="Genomic_DNA"/>
</dbReference>
<evidence type="ECO:0000313" key="4">
    <source>
        <dbReference type="EMBL" id="SCO66235.1"/>
    </source>
</evidence>
<reference evidence="4 5" key="1">
    <citation type="submission" date="2016-07" db="EMBL/GenBank/DDBJ databases">
        <authorList>
            <consortium name="Pathogen Informatics"/>
        </authorList>
    </citation>
    <scope>NUCLEOTIDE SEQUENCE [LARGE SCALE GENOMIC DNA]</scope>
</reference>
<keyword evidence="2" id="KW-0472">Membrane</keyword>